<comment type="similarity">
    <text evidence="2 11">Belongs to the G-protein coupled receptor T2R family.</text>
</comment>
<evidence type="ECO:0000256" key="4">
    <source>
        <dbReference type="ARBA" id="ARBA00022606"/>
    </source>
</evidence>
<comment type="subcellular location">
    <subcellularLocation>
        <location evidence="1 12">Membrane</location>
        <topology evidence="1 12">Multi-pass membrane protein</topology>
    </subcellularLocation>
</comment>
<evidence type="ECO:0000256" key="1">
    <source>
        <dbReference type="ARBA" id="ARBA00004141"/>
    </source>
</evidence>
<keyword evidence="9 12" id="KW-0675">Receptor</keyword>
<dbReference type="SUPFAM" id="SSF81321">
    <property type="entry name" value="Family A G protein-coupled receptor-like"/>
    <property type="match status" value="1"/>
</dbReference>
<evidence type="ECO:0000256" key="8">
    <source>
        <dbReference type="ARBA" id="ARBA00023136"/>
    </source>
</evidence>
<keyword evidence="8 12" id="KW-0472">Membrane</keyword>
<keyword evidence="14" id="KW-1185">Reference proteome</keyword>
<dbReference type="PANTHER" id="PTHR11394">
    <property type="entry name" value="TASTE RECEPTOR TYPE 2"/>
    <property type="match status" value="1"/>
</dbReference>
<keyword evidence="5 12" id="KW-0812">Transmembrane</keyword>
<feature type="transmembrane region" description="Helical" evidence="13">
    <location>
        <begin position="230"/>
        <end position="251"/>
    </location>
</feature>
<evidence type="ECO:0000313" key="15">
    <source>
        <dbReference type="RefSeq" id="XP_013209953.2"/>
    </source>
</evidence>
<evidence type="ECO:0000256" key="13">
    <source>
        <dbReference type="SAM" id="Phobius"/>
    </source>
</evidence>
<evidence type="ECO:0000256" key="11">
    <source>
        <dbReference type="RuleBase" id="RU004423"/>
    </source>
</evidence>
<evidence type="ECO:0000256" key="9">
    <source>
        <dbReference type="ARBA" id="ARBA00023170"/>
    </source>
</evidence>
<feature type="transmembrane region" description="Helical" evidence="13">
    <location>
        <begin position="97"/>
        <end position="121"/>
    </location>
</feature>
<gene>
    <name evidence="15" type="primary">LOC102001707</name>
</gene>
<evidence type="ECO:0000256" key="3">
    <source>
        <dbReference type="ARBA" id="ARBA00022480"/>
    </source>
</evidence>
<organism evidence="14 15">
    <name type="scientific">Microtus ochrogaster</name>
    <name type="common">Prairie vole</name>
    <dbReference type="NCBI Taxonomy" id="79684"/>
    <lineage>
        <taxon>Eukaryota</taxon>
        <taxon>Metazoa</taxon>
        <taxon>Chordata</taxon>
        <taxon>Craniata</taxon>
        <taxon>Vertebrata</taxon>
        <taxon>Euteleostomi</taxon>
        <taxon>Mammalia</taxon>
        <taxon>Eutheria</taxon>
        <taxon>Euarchontoglires</taxon>
        <taxon>Glires</taxon>
        <taxon>Rodentia</taxon>
        <taxon>Myomorpha</taxon>
        <taxon>Muroidea</taxon>
        <taxon>Cricetidae</taxon>
        <taxon>Arvicolinae</taxon>
        <taxon>Microtus</taxon>
    </lineage>
</organism>
<name>A0ABM1AX60_MICOH</name>
<dbReference type="Pfam" id="PF05296">
    <property type="entry name" value="TAS2R"/>
    <property type="match status" value="1"/>
</dbReference>
<keyword evidence="3 12" id="KW-0919">Taste</keyword>
<evidence type="ECO:0000256" key="2">
    <source>
        <dbReference type="ARBA" id="ARBA00007376"/>
    </source>
</evidence>
<evidence type="ECO:0000256" key="7">
    <source>
        <dbReference type="ARBA" id="ARBA00023040"/>
    </source>
</evidence>
<reference evidence="15" key="1">
    <citation type="submission" date="2025-08" db="UniProtKB">
        <authorList>
            <consortium name="RefSeq"/>
        </authorList>
    </citation>
    <scope>IDENTIFICATION</scope>
</reference>
<accession>A0ABM1AX60</accession>
<evidence type="ECO:0000313" key="14">
    <source>
        <dbReference type="Proteomes" id="UP000694915"/>
    </source>
</evidence>
<feature type="transmembrane region" description="Helical" evidence="13">
    <location>
        <begin position="6"/>
        <end position="32"/>
    </location>
</feature>
<keyword evidence="4 12" id="KW-0716">Sensory transduction</keyword>
<protein>
    <recommendedName>
        <fullName evidence="12">Taste receptor type 2</fullName>
    </recommendedName>
</protein>
<dbReference type="Gene3D" id="1.20.1070.10">
    <property type="entry name" value="Rhodopsin 7-helix transmembrane proteins"/>
    <property type="match status" value="1"/>
</dbReference>
<dbReference type="Proteomes" id="UP000694915">
    <property type="component" value="Unplaced"/>
</dbReference>
<proteinExistence type="inferred from homology"/>
<evidence type="ECO:0000256" key="10">
    <source>
        <dbReference type="ARBA" id="ARBA00023224"/>
    </source>
</evidence>
<keyword evidence="10 12" id="KW-0807">Transducer</keyword>
<dbReference type="PANTHER" id="PTHR11394:SF27">
    <property type="entry name" value="TASTE RECEPTOR TYPE 2 MEMBER 20"/>
    <property type="match status" value="1"/>
</dbReference>
<feature type="transmembrane region" description="Helical" evidence="13">
    <location>
        <begin position="176"/>
        <end position="199"/>
    </location>
</feature>
<dbReference type="RefSeq" id="XP_013209953.2">
    <property type="nucleotide sequence ID" value="XM_013354499.2"/>
</dbReference>
<keyword evidence="7 12" id="KW-0297">G-protein coupled receptor</keyword>
<evidence type="ECO:0000256" key="5">
    <source>
        <dbReference type="ARBA" id="ARBA00022692"/>
    </source>
</evidence>
<evidence type="ECO:0000256" key="6">
    <source>
        <dbReference type="ARBA" id="ARBA00022989"/>
    </source>
</evidence>
<evidence type="ECO:0000256" key="12">
    <source>
        <dbReference type="RuleBase" id="RU004424"/>
    </source>
</evidence>
<sequence>MMNLLEWIVTIIIMTEFLLGNCVNIFIILVNASDCIKRSKVSSADRIITALAVSRTGILWAMLMNWHSAVFTTDIYSAQKRVWCCIIWEVNNHFSNWLGTILSMFYLFKIANFSNPLFLHLKRKTEKVLLMIFLGTFLFLVSYVRMINNKIAWVNDYEGNVTLKNKLKDITGLANLHLFGMINIIPLCISLTCVLLLIYSLGKHLRNMKYHGKGCQDTSTTVHIKALKTVVSFLLLYATYSFCVVIAGWSLHNAPVFLFSITIGAIYPTGHSFILIWGNQKLKQALQLFLKQVRC</sequence>
<dbReference type="CDD" id="cd15027">
    <property type="entry name" value="7tm_TAS2R43-like"/>
    <property type="match status" value="1"/>
</dbReference>
<dbReference type="GeneID" id="102001707"/>
<feature type="transmembrane region" description="Helical" evidence="13">
    <location>
        <begin position="128"/>
        <end position="147"/>
    </location>
</feature>
<feature type="transmembrane region" description="Helical" evidence="13">
    <location>
        <begin position="257"/>
        <end position="277"/>
    </location>
</feature>
<keyword evidence="6 13" id="KW-1133">Transmembrane helix</keyword>
<dbReference type="InterPro" id="IPR007960">
    <property type="entry name" value="TAS2R"/>
</dbReference>